<dbReference type="PANTHER" id="PTHR43356">
    <property type="entry name" value="PHOSPHATE ACETYLTRANSFERASE"/>
    <property type="match status" value="1"/>
</dbReference>
<reference evidence="5 6" key="2">
    <citation type="journal article" date="2014" name="Int. J. Syst. Evol. Microbiol.">
        <title>Methanobacterium paludis sp. nov. and a novel strain of Methanobacterium lacus isolated from northern peatlands.</title>
        <authorList>
            <person name="Cadillo-Quiroz H."/>
            <person name="Brauer S.L."/>
            <person name="Goodson N."/>
            <person name="Yavitt J.B."/>
            <person name="Zinder S.H."/>
        </authorList>
    </citation>
    <scope>NUCLEOTIDE SEQUENCE [LARGE SCALE GENOMIC DNA]</scope>
    <source>
        <strain evidence="5 6">AL-21</strain>
    </source>
</reference>
<dbReference type="NCBIfam" id="NF006045">
    <property type="entry name" value="PRK08190.1"/>
    <property type="match status" value="1"/>
</dbReference>
<dbReference type="GO" id="GO:0050182">
    <property type="term" value="F:phosphate butyryltransferase activity"/>
    <property type="evidence" value="ECO:0007669"/>
    <property type="project" value="UniProtKB-EC"/>
</dbReference>
<sequence>MITKFEQVFEKIKEHPKKQIAVAVAHDKTVLEAVHLAEELGITDYILVGNKTKILDISKESNLNIKENKIYDEPNKIKAVAAAVELVKTNRADILMKGFVNTDDFLRGVLHREKGLRTGKIMSHVYVLESSALNRMLFVTDGSVNILPDLETKCSIILNSIYLANIFDIEDPKVAITTAIELANPKMPSTIDAAVLAKMSQRGQFSDKIIDGPLALDNALSPWAAKHKGIGGPVAGKADIIVVPSIEAGNMLCKAHVYLTGGDLAGVVVGASAPIVLTSRADTSQSKLNSIATAVLMVNMERNLSIKFGKVHY</sequence>
<organism evidence="5 6">
    <name type="scientific">Methanobacterium lacus (strain AL-21)</name>
    <dbReference type="NCBI Taxonomy" id="877455"/>
    <lineage>
        <taxon>Archaea</taxon>
        <taxon>Methanobacteriati</taxon>
        <taxon>Methanobacteriota</taxon>
        <taxon>Methanomada group</taxon>
        <taxon>Methanobacteria</taxon>
        <taxon>Methanobacteriales</taxon>
        <taxon>Methanobacteriaceae</taxon>
        <taxon>Methanobacterium</taxon>
    </lineage>
</organism>
<keyword evidence="2 5" id="KW-0808">Transferase</keyword>
<dbReference type="AlphaFoldDB" id="F0TAH3"/>
<evidence type="ECO:0000313" key="6">
    <source>
        <dbReference type="Proteomes" id="UP000007490"/>
    </source>
</evidence>
<dbReference type="Pfam" id="PF01515">
    <property type="entry name" value="PTA_PTB"/>
    <property type="match status" value="2"/>
</dbReference>
<dbReference type="eggNOG" id="arCOG00855">
    <property type="taxonomic scope" value="Archaea"/>
</dbReference>
<dbReference type="STRING" id="877455.Metbo_0674"/>
<dbReference type="HOGENOM" id="CLU_056531_0_0_2"/>
<reference evidence="6" key="1">
    <citation type="submission" date="2011-02" db="EMBL/GenBank/DDBJ databases">
        <title>Complete sequence of Methanobacterium sp. AL-21.</title>
        <authorList>
            <consortium name="US DOE Joint Genome Institute"/>
            <person name="Lucas S."/>
            <person name="Copeland A."/>
            <person name="Lapidus A."/>
            <person name="Cheng J.-F."/>
            <person name="Goodwin L."/>
            <person name="Pitluck S."/>
            <person name="Chertkov O."/>
            <person name="Detter J.C."/>
            <person name="Han C."/>
            <person name="Tapia R."/>
            <person name="Land M."/>
            <person name="Hauser L."/>
            <person name="Kyrpides N."/>
            <person name="Ivanova N."/>
            <person name="Mikhailova N."/>
            <person name="Pagani I."/>
            <person name="Cadillo-Quiroz H."/>
            <person name="Imachi H."/>
            <person name="Zinder S."/>
            <person name="Liu W."/>
            <person name="Woyke T."/>
        </authorList>
    </citation>
    <scope>NUCLEOTIDE SEQUENCE [LARGE SCALE GENOMIC DNA]</scope>
    <source>
        <strain evidence="6">AL-21</strain>
    </source>
</reference>
<dbReference type="Proteomes" id="UP000007490">
    <property type="component" value="Chromosome"/>
</dbReference>
<dbReference type="EMBL" id="CP002551">
    <property type="protein sequence ID" value="ADZ08925.1"/>
    <property type="molecule type" value="Genomic_DNA"/>
</dbReference>
<dbReference type="RefSeq" id="WP_013644276.1">
    <property type="nucleotide sequence ID" value="NC_015216.1"/>
</dbReference>
<feature type="domain" description="Phosphate acetyl/butaryl transferase" evidence="4">
    <location>
        <begin position="6"/>
        <end position="73"/>
    </location>
</feature>
<dbReference type="GeneID" id="10277119"/>
<evidence type="ECO:0000313" key="5">
    <source>
        <dbReference type="EMBL" id="ADZ08925.1"/>
    </source>
</evidence>
<dbReference type="PIRSF" id="PIRSF000428">
    <property type="entry name" value="P_Ac_trans"/>
    <property type="match status" value="1"/>
</dbReference>
<dbReference type="SUPFAM" id="SSF53659">
    <property type="entry name" value="Isocitrate/Isopropylmalate dehydrogenase-like"/>
    <property type="match status" value="1"/>
</dbReference>
<keyword evidence="3 5" id="KW-0012">Acyltransferase</keyword>
<evidence type="ECO:0000256" key="1">
    <source>
        <dbReference type="ARBA" id="ARBA00005656"/>
    </source>
</evidence>
<comment type="similarity">
    <text evidence="1">Belongs to the phosphate acetyltransferase and butyryltransferase family.</text>
</comment>
<protein>
    <submittedName>
        <fullName evidence="5">Phosphate butyryltransferase</fullName>
        <ecNumber evidence="5">2.3.1.19</ecNumber>
    </submittedName>
</protein>
<name>F0TAH3_METLA</name>
<evidence type="ECO:0000259" key="4">
    <source>
        <dbReference type="Pfam" id="PF01515"/>
    </source>
</evidence>
<evidence type="ECO:0000256" key="3">
    <source>
        <dbReference type="ARBA" id="ARBA00023315"/>
    </source>
</evidence>
<gene>
    <name evidence="5" type="ordered locus">Metbo_0674</name>
</gene>
<dbReference type="PANTHER" id="PTHR43356:SF2">
    <property type="entry name" value="PHOSPHATE ACETYLTRANSFERASE"/>
    <property type="match status" value="1"/>
</dbReference>
<feature type="domain" description="Phosphate acetyl/butaryl transferase" evidence="4">
    <location>
        <begin position="78"/>
        <end position="294"/>
    </location>
</feature>
<keyword evidence="6" id="KW-1185">Reference proteome</keyword>
<dbReference type="KEGG" id="mel:Metbo_0674"/>
<evidence type="ECO:0000256" key="2">
    <source>
        <dbReference type="ARBA" id="ARBA00022679"/>
    </source>
</evidence>
<proteinExistence type="inferred from homology"/>
<dbReference type="InterPro" id="IPR002505">
    <property type="entry name" value="PTA_PTB"/>
</dbReference>
<dbReference type="InterPro" id="IPR050500">
    <property type="entry name" value="Phos_Acetyltrans/Butyryltrans"/>
</dbReference>
<dbReference type="InterPro" id="IPR012147">
    <property type="entry name" value="P_Ac_Bu_trans"/>
</dbReference>
<dbReference type="EC" id="2.3.1.19" evidence="5"/>
<accession>F0TAH3</accession>
<dbReference type="Gene3D" id="3.40.718.10">
    <property type="entry name" value="Isopropylmalate Dehydrogenase"/>
    <property type="match status" value="1"/>
</dbReference>